<evidence type="ECO:0000313" key="2">
    <source>
        <dbReference type="EMBL" id="GGP01236.1"/>
    </source>
</evidence>
<dbReference type="InterPro" id="IPR025375">
    <property type="entry name" value="DUF4365"/>
</dbReference>
<proteinExistence type="predicted"/>
<reference evidence="3" key="1">
    <citation type="journal article" date="2019" name="Int. J. Syst. Evol. Microbiol.">
        <title>The Global Catalogue of Microorganisms (GCM) 10K type strain sequencing project: providing services to taxonomists for standard genome sequencing and annotation.</title>
        <authorList>
            <consortium name="The Broad Institute Genomics Platform"/>
            <consortium name="The Broad Institute Genome Sequencing Center for Infectious Disease"/>
            <person name="Wu L."/>
            <person name="Ma J."/>
        </authorList>
    </citation>
    <scope>NUCLEOTIDE SEQUENCE [LARGE SCALE GENOMIC DNA]</scope>
    <source>
        <strain evidence="3">CGMCC 1.7656</strain>
    </source>
</reference>
<protein>
    <recommendedName>
        <fullName evidence="1">DUF4365 domain-containing protein</fullName>
    </recommendedName>
</protein>
<dbReference type="Pfam" id="PF14280">
    <property type="entry name" value="DUF4365"/>
    <property type="match status" value="1"/>
</dbReference>
<feature type="domain" description="DUF4365" evidence="1">
    <location>
        <begin position="15"/>
        <end position="144"/>
    </location>
</feature>
<dbReference type="RefSeq" id="WP_188616121.1">
    <property type="nucleotide sequence ID" value="NZ_BMLV01000001.1"/>
</dbReference>
<evidence type="ECO:0000313" key="3">
    <source>
        <dbReference type="Proteomes" id="UP000620064"/>
    </source>
</evidence>
<comment type="caution">
    <text evidence="2">The sequence shown here is derived from an EMBL/GenBank/DDBJ whole genome shotgun (WGS) entry which is preliminary data.</text>
</comment>
<name>A0ABQ2NHB9_9FLAO</name>
<accession>A0ABQ2NHB9</accession>
<sequence length="161" mass="19232">MAKKFPIRHENHTLEEKSIIFFRNYLPNDWNVNSIDRDYGQDLNIEIAEDGVYKGLEFIVQLKSSHLPDINGDDERQTLRVATYNYLWDNLRVVLLVKFVEEENEAYWILLKDVPEPSQDNETFTVRIPRQNRLTELNWNEIADYVRTITHRKLRAARPNE</sequence>
<gene>
    <name evidence="2" type="ORF">GCM10010992_01000</name>
</gene>
<dbReference type="Proteomes" id="UP000620064">
    <property type="component" value="Unassembled WGS sequence"/>
</dbReference>
<dbReference type="EMBL" id="BMLV01000001">
    <property type="protein sequence ID" value="GGP01236.1"/>
    <property type="molecule type" value="Genomic_DNA"/>
</dbReference>
<evidence type="ECO:0000259" key="1">
    <source>
        <dbReference type="Pfam" id="PF14280"/>
    </source>
</evidence>
<keyword evidence="3" id="KW-1185">Reference proteome</keyword>
<organism evidence="2 3">
    <name type="scientific">Cloacibacterium rupense</name>
    <dbReference type="NCBI Taxonomy" id="517423"/>
    <lineage>
        <taxon>Bacteria</taxon>
        <taxon>Pseudomonadati</taxon>
        <taxon>Bacteroidota</taxon>
        <taxon>Flavobacteriia</taxon>
        <taxon>Flavobacteriales</taxon>
        <taxon>Weeksellaceae</taxon>
    </lineage>
</organism>